<evidence type="ECO:0000256" key="2">
    <source>
        <dbReference type="ARBA" id="ARBA00007365"/>
    </source>
</evidence>
<comment type="caution">
    <text evidence="7">The sequence shown here is derived from an EMBL/GenBank/DDBJ whole genome shotgun (WGS) entry which is preliminary data.</text>
</comment>
<dbReference type="GO" id="GO:0003755">
    <property type="term" value="F:peptidyl-prolyl cis-trans isomerase activity"/>
    <property type="evidence" value="ECO:0007669"/>
    <property type="project" value="UniProtKB-UniRule"/>
</dbReference>
<evidence type="ECO:0000313" key="8">
    <source>
        <dbReference type="Proteomes" id="UP000176568"/>
    </source>
</evidence>
<dbReference type="EMBL" id="MEXB01000008">
    <property type="protein sequence ID" value="OGC88527.1"/>
    <property type="molecule type" value="Genomic_DNA"/>
</dbReference>
<evidence type="ECO:0000313" key="7">
    <source>
        <dbReference type="EMBL" id="OGC88527.1"/>
    </source>
</evidence>
<comment type="function">
    <text evidence="1 5">PPIases accelerate the folding of proteins. It catalyzes the cis-trans isomerization of proline imidic peptide bonds in oligopeptides.</text>
</comment>
<accession>A0A1F4Y3I9</accession>
<dbReference type="PIRSF" id="PIRSF001467">
    <property type="entry name" value="Peptidylpro_ismrse"/>
    <property type="match status" value="1"/>
</dbReference>
<proteinExistence type="inferred from homology"/>
<evidence type="ECO:0000259" key="6">
    <source>
        <dbReference type="PROSITE" id="PS50072"/>
    </source>
</evidence>
<evidence type="ECO:0000256" key="3">
    <source>
        <dbReference type="ARBA" id="ARBA00023110"/>
    </source>
</evidence>
<dbReference type="Pfam" id="PF00160">
    <property type="entry name" value="Pro_isomerase"/>
    <property type="match status" value="1"/>
</dbReference>
<keyword evidence="3 5" id="KW-0697">Rotamase</keyword>
<dbReference type="PROSITE" id="PS00170">
    <property type="entry name" value="CSA_PPIASE_1"/>
    <property type="match status" value="1"/>
</dbReference>
<dbReference type="InterPro" id="IPR002130">
    <property type="entry name" value="Cyclophilin-type_PPIase_dom"/>
</dbReference>
<dbReference type="PANTHER" id="PTHR45625">
    <property type="entry name" value="PEPTIDYL-PROLYL CIS-TRANS ISOMERASE-RELATED"/>
    <property type="match status" value="1"/>
</dbReference>
<evidence type="ECO:0000256" key="1">
    <source>
        <dbReference type="ARBA" id="ARBA00002388"/>
    </source>
</evidence>
<feature type="domain" description="PPIase cyclophilin-type" evidence="6">
    <location>
        <begin position="1"/>
        <end position="157"/>
    </location>
</feature>
<dbReference type="InterPro" id="IPR024936">
    <property type="entry name" value="Cyclophilin-type_PPIase"/>
</dbReference>
<dbReference type="SUPFAM" id="SSF50891">
    <property type="entry name" value="Cyclophilin-like"/>
    <property type="match status" value="1"/>
</dbReference>
<dbReference type="AlphaFoldDB" id="A0A1F4Y3I9"/>
<dbReference type="PRINTS" id="PR00153">
    <property type="entry name" value="CSAPPISMRASE"/>
</dbReference>
<dbReference type="CDD" id="cd00317">
    <property type="entry name" value="cyclophilin"/>
    <property type="match status" value="1"/>
</dbReference>
<gene>
    <name evidence="7" type="ORF">A2419_01770</name>
</gene>
<dbReference type="GO" id="GO:0006457">
    <property type="term" value="P:protein folding"/>
    <property type="evidence" value="ECO:0007669"/>
    <property type="project" value="InterPro"/>
</dbReference>
<reference evidence="7 8" key="1">
    <citation type="journal article" date="2016" name="Nat. Commun.">
        <title>Thousands of microbial genomes shed light on interconnected biogeochemical processes in an aquifer system.</title>
        <authorList>
            <person name="Anantharaman K."/>
            <person name="Brown C.T."/>
            <person name="Hug L.A."/>
            <person name="Sharon I."/>
            <person name="Castelle C.J."/>
            <person name="Probst A.J."/>
            <person name="Thomas B.C."/>
            <person name="Singh A."/>
            <person name="Wilkins M.J."/>
            <person name="Karaoz U."/>
            <person name="Brodie E.L."/>
            <person name="Williams K.H."/>
            <person name="Hubbard S.S."/>
            <person name="Banfield J.F."/>
        </authorList>
    </citation>
    <scope>NUCLEOTIDE SEQUENCE [LARGE SCALE GENOMIC DNA]</scope>
</reference>
<organism evidence="7 8">
    <name type="scientific">Candidatus Adlerbacteria bacterium RIFOXYC1_FULL_48_26</name>
    <dbReference type="NCBI Taxonomy" id="1797247"/>
    <lineage>
        <taxon>Bacteria</taxon>
        <taxon>Candidatus Adleribacteriota</taxon>
    </lineage>
</organism>
<dbReference type="InterPro" id="IPR029000">
    <property type="entry name" value="Cyclophilin-like_dom_sf"/>
</dbReference>
<comment type="catalytic activity">
    <reaction evidence="5">
        <text>[protein]-peptidylproline (omega=180) = [protein]-peptidylproline (omega=0)</text>
        <dbReference type="Rhea" id="RHEA:16237"/>
        <dbReference type="Rhea" id="RHEA-COMP:10747"/>
        <dbReference type="Rhea" id="RHEA-COMP:10748"/>
        <dbReference type="ChEBI" id="CHEBI:83833"/>
        <dbReference type="ChEBI" id="CHEBI:83834"/>
        <dbReference type="EC" id="5.2.1.8"/>
    </reaction>
</comment>
<protein>
    <recommendedName>
        <fullName evidence="5">Peptidyl-prolyl cis-trans isomerase</fullName>
        <shortName evidence="5">PPIase</shortName>
        <ecNumber evidence="5">5.2.1.8</ecNumber>
    </recommendedName>
</protein>
<dbReference type="Gene3D" id="2.40.100.10">
    <property type="entry name" value="Cyclophilin-like"/>
    <property type="match status" value="1"/>
</dbReference>
<dbReference type="STRING" id="1797247.A2419_01770"/>
<dbReference type="EC" id="5.2.1.8" evidence="5"/>
<name>A0A1F4Y3I9_9BACT</name>
<dbReference type="InterPro" id="IPR044666">
    <property type="entry name" value="Cyclophilin_A-like"/>
</dbReference>
<evidence type="ECO:0000256" key="5">
    <source>
        <dbReference type="RuleBase" id="RU363019"/>
    </source>
</evidence>
<comment type="similarity">
    <text evidence="2 5">Belongs to the cyclophilin-type PPIase family.</text>
</comment>
<dbReference type="PANTHER" id="PTHR45625:SF4">
    <property type="entry name" value="PEPTIDYLPROLYL ISOMERASE DOMAIN AND WD REPEAT-CONTAINING PROTEIN 1"/>
    <property type="match status" value="1"/>
</dbReference>
<evidence type="ECO:0000256" key="4">
    <source>
        <dbReference type="ARBA" id="ARBA00023235"/>
    </source>
</evidence>
<keyword evidence="4 5" id="KW-0413">Isomerase</keyword>
<dbReference type="Proteomes" id="UP000176568">
    <property type="component" value="Unassembled WGS sequence"/>
</dbReference>
<dbReference type="PROSITE" id="PS50072">
    <property type="entry name" value="CSA_PPIASE_2"/>
    <property type="match status" value="1"/>
</dbReference>
<dbReference type="InterPro" id="IPR020892">
    <property type="entry name" value="Cyclophilin-type_PPIase_CS"/>
</dbReference>
<sequence>MTVTLHTNKGNISIMLFATIAPNTVANFTKLAGEGFYDGVKFHRVIEGFMDQAGDPLTKDDSQKARWGTGGPGYTIPDEISANMGNLAGTIAMANTGQPNSAGSQFFINVVDNHFLDGKYTVFGKVTEGMDVVEAINKVKTANERPLEPVIINSVSLTQ</sequence>